<keyword evidence="9" id="KW-1185">Reference proteome</keyword>
<keyword evidence="4" id="KW-0342">GTP-binding</keyword>
<keyword evidence="6" id="KW-0175">Coiled coil</keyword>
<dbReference type="InterPro" id="IPR045063">
    <property type="entry name" value="Dynamin_N"/>
</dbReference>
<dbReference type="CDD" id="cd09912">
    <property type="entry name" value="DLP_2"/>
    <property type="match status" value="2"/>
</dbReference>
<comment type="caution">
    <text evidence="8">The sequence shown here is derived from an EMBL/GenBank/DDBJ whole genome shotgun (WGS) entry which is preliminary data.</text>
</comment>
<evidence type="ECO:0000256" key="1">
    <source>
        <dbReference type="ARBA" id="ARBA00004370"/>
    </source>
</evidence>
<feature type="coiled-coil region" evidence="6">
    <location>
        <begin position="283"/>
        <end position="331"/>
    </location>
</feature>
<gene>
    <name evidence="8" type="ORF">CIL03_03370</name>
</gene>
<dbReference type="GO" id="GO:0016020">
    <property type="term" value="C:membrane"/>
    <property type="evidence" value="ECO:0007669"/>
    <property type="project" value="UniProtKB-SubCell"/>
</dbReference>
<evidence type="ECO:0000313" key="9">
    <source>
        <dbReference type="Proteomes" id="UP000216498"/>
    </source>
</evidence>
<accession>A0A265NFY5</accession>
<feature type="domain" description="Dynamin N-terminal" evidence="7">
    <location>
        <begin position="49"/>
        <end position="203"/>
    </location>
</feature>
<comment type="subcellular location">
    <subcellularLocation>
        <location evidence="1">Membrane</location>
    </subcellularLocation>
</comment>
<evidence type="ECO:0000259" key="7">
    <source>
        <dbReference type="Pfam" id="PF00350"/>
    </source>
</evidence>
<reference evidence="8 9" key="1">
    <citation type="submission" date="2017-08" db="EMBL/GenBank/DDBJ databases">
        <title>Virgibacillus indicus sp. nov. and Virgibacillus profoundi sp. nov, two moderately halophilic bacteria isolated from marine sediment by using the Microfluidic Streak Plate.</title>
        <authorList>
            <person name="Xu B."/>
            <person name="Hu B."/>
            <person name="Wang J."/>
            <person name="Zhu Y."/>
            <person name="Huang L."/>
            <person name="Du W."/>
            <person name="Huang Y."/>
        </authorList>
    </citation>
    <scope>NUCLEOTIDE SEQUENCE [LARGE SCALE GENOMIC DNA]</scope>
    <source>
        <strain evidence="8 9">IO3-P2-C2</strain>
    </source>
</reference>
<dbReference type="Proteomes" id="UP000216498">
    <property type="component" value="Unassembled WGS sequence"/>
</dbReference>
<dbReference type="InterPro" id="IPR027094">
    <property type="entry name" value="Mitofusin_fam"/>
</dbReference>
<dbReference type="InterPro" id="IPR027417">
    <property type="entry name" value="P-loop_NTPase"/>
</dbReference>
<feature type="domain" description="Dynamin N-terminal" evidence="7">
    <location>
        <begin position="626"/>
        <end position="851"/>
    </location>
</feature>
<evidence type="ECO:0000256" key="6">
    <source>
        <dbReference type="SAM" id="Coils"/>
    </source>
</evidence>
<organism evidence="8 9">
    <name type="scientific">Virgibacillus indicus</name>
    <dbReference type="NCBI Taxonomy" id="2024554"/>
    <lineage>
        <taxon>Bacteria</taxon>
        <taxon>Bacillati</taxon>
        <taxon>Bacillota</taxon>
        <taxon>Bacilli</taxon>
        <taxon>Bacillales</taxon>
        <taxon>Bacillaceae</taxon>
        <taxon>Virgibacillus</taxon>
    </lineage>
</organism>
<evidence type="ECO:0000256" key="2">
    <source>
        <dbReference type="ARBA" id="ARBA00022741"/>
    </source>
</evidence>
<keyword evidence="2" id="KW-0547">Nucleotide-binding</keyword>
<evidence type="ECO:0000313" key="8">
    <source>
        <dbReference type="EMBL" id="OZU90196.1"/>
    </source>
</evidence>
<evidence type="ECO:0000256" key="5">
    <source>
        <dbReference type="ARBA" id="ARBA00023136"/>
    </source>
</evidence>
<proteinExistence type="predicted"/>
<sequence length="1213" mass="139645">MVGLDIIQSTISLSSLAASHKLMLDNGDEKNAKKIRELYEKLDKNELMISFAGHFSAGKSSMINALTGKEILPKSPIPTSSNIVKISSGEGAARVFFYHDNPVEYKEPYDLDMIKDYSMDKDTIKRLEISTSEPIIPKGCSLVDTPGIDAADDADRLMTEASLHLVDVLFYVMDYNHVQSEVNLQFLKALQEKSIPFYVIINQIDKHDEAELTFKNFTDSIKQTFDQWKIKPEHIYYSSLMDPAAVHNQFGMIKEKLFSIMGGEKESFQNTEQSFMQIIKEHKRFLNRQYEEKLTEYGSLEAEEGNESSKIEVLETELMDLENMSSKFENEFQSELNNTLKNAYLMPSNLRERAADFLQSQQSDFKAGLFSSKKKTEEERNTRLLAFLTPLQENLETVLQWKLRDKFTRLLKDYNLSKPELQNQINELSVVYTGEDLIRLIKPGAKVTGDYVLNYTNDVSADIKNKFKKQARRLSMNIQHVITEENENQINLIREKLNQQNKHSDLMKERDTLKSILAEKSRQADELTYSPVPEESAWDLLQNAIEADRKPLTLGIEPVKIKKEKLKSKKEIKRHTNEKNITDPVSHVLESLNKTIRTIESFPGFEAIIDDLKGKHDRLKNRSHTIALFGAFSAGKSSFANALLGESVLPVSPNPTTAAVNRIAPVNGKYTHGTVVVTLKGHETLKKDLDLITKYFSKKTTDFEGLLKWIKENKIYQDDGLNKMYQAYLQAMITGYQENKDYIGSTRTIRLDEFACYVTDETKACYIESIDLYYDCSLTRQGITLVDTPGADSVNARHTNVAFDYIKHADAILYVTYYNHALSRADKDFLTQLGRVKESFELDKMFFIVNAADLAKDDKELQLVTEYVQEQLLQLGVRFPKLYPVSSKLSLANKREDQKLNKNMQLFEDHFYDFIHNELAALTVKSALWDIGRASKMMGQYIKSMNLDEEEKENYRIDLLNKRVIIEEKIDKLPVNMYEEQIKQKIEKQLFYVLERLSIRFHDLFKEAFNPTTITESGRRAQSQLLNCLGNLLDETGFDLHQELQAVSLRIESFIKSQGNEAYESLRKDAMKADESFIMKDFSFDEFETPSYTEAFRSIDTKQFEKVLATFKGTKAFFEKNEKEIMKDNLYSELKPLAKQYIEKNKSIMSDSYLEQWSILRNELKSSAIHSLETHVNNALKMISSSVDMAILKENYTVLEDILKTHKMEEASL</sequence>
<dbReference type="SUPFAM" id="SSF52540">
    <property type="entry name" value="P-loop containing nucleoside triphosphate hydrolases"/>
    <property type="match status" value="2"/>
</dbReference>
<dbReference type="PANTHER" id="PTHR10465">
    <property type="entry name" value="TRANSMEMBRANE GTPASE FZO1"/>
    <property type="match status" value="1"/>
</dbReference>
<dbReference type="RefSeq" id="WP_094883793.1">
    <property type="nucleotide sequence ID" value="NZ_NPMS01000001.1"/>
</dbReference>
<dbReference type="AlphaFoldDB" id="A0A265NFY5"/>
<keyword evidence="5" id="KW-0472">Membrane</keyword>
<dbReference type="Pfam" id="PF00350">
    <property type="entry name" value="Dynamin_N"/>
    <property type="match status" value="2"/>
</dbReference>
<dbReference type="Gene3D" id="3.40.50.300">
    <property type="entry name" value="P-loop containing nucleotide triphosphate hydrolases"/>
    <property type="match status" value="2"/>
</dbReference>
<keyword evidence="3" id="KW-0378">Hydrolase</keyword>
<dbReference type="OrthoDB" id="5477114at2"/>
<dbReference type="PANTHER" id="PTHR10465:SF0">
    <property type="entry name" value="SARCALUMENIN"/>
    <property type="match status" value="1"/>
</dbReference>
<dbReference type="GO" id="GO:0003924">
    <property type="term" value="F:GTPase activity"/>
    <property type="evidence" value="ECO:0007669"/>
    <property type="project" value="InterPro"/>
</dbReference>
<name>A0A265NFY5_9BACI</name>
<protein>
    <recommendedName>
        <fullName evidence="7">Dynamin N-terminal domain-containing protein</fullName>
    </recommendedName>
</protein>
<evidence type="ECO:0000256" key="4">
    <source>
        <dbReference type="ARBA" id="ARBA00023134"/>
    </source>
</evidence>
<dbReference type="GO" id="GO:0005525">
    <property type="term" value="F:GTP binding"/>
    <property type="evidence" value="ECO:0007669"/>
    <property type="project" value="UniProtKB-KW"/>
</dbReference>
<dbReference type="EMBL" id="NPMS01000001">
    <property type="protein sequence ID" value="OZU90196.1"/>
    <property type="molecule type" value="Genomic_DNA"/>
</dbReference>
<evidence type="ECO:0000256" key="3">
    <source>
        <dbReference type="ARBA" id="ARBA00022801"/>
    </source>
</evidence>